<evidence type="ECO:0000256" key="1">
    <source>
        <dbReference type="SAM" id="Phobius"/>
    </source>
</evidence>
<accession>A0A5J4UWS7</accession>
<keyword evidence="1" id="KW-0472">Membrane</keyword>
<reference evidence="2 3" key="1">
    <citation type="submission" date="2019-03" db="EMBL/GenBank/DDBJ databases">
        <title>Single cell metagenomics reveals metabolic interactions within the superorganism composed of flagellate Streblomastix strix and complex community of Bacteroidetes bacteria on its surface.</title>
        <authorList>
            <person name="Treitli S.C."/>
            <person name="Kolisko M."/>
            <person name="Husnik F."/>
            <person name="Keeling P."/>
            <person name="Hampl V."/>
        </authorList>
    </citation>
    <scope>NUCLEOTIDE SEQUENCE [LARGE SCALE GENOMIC DNA]</scope>
    <source>
        <strain evidence="2">ST1C</strain>
    </source>
</reference>
<evidence type="ECO:0000313" key="3">
    <source>
        <dbReference type="Proteomes" id="UP000324800"/>
    </source>
</evidence>
<gene>
    <name evidence="2" type="ORF">EZS28_029576</name>
</gene>
<evidence type="ECO:0000313" key="2">
    <source>
        <dbReference type="EMBL" id="KAA6374898.1"/>
    </source>
</evidence>
<dbReference type="AlphaFoldDB" id="A0A5J4UWS7"/>
<proteinExistence type="predicted"/>
<keyword evidence="1" id="KW-1133">Transmembrane helix</keyword>
<dbReference type="Proteomes" id="UP000324800">
    <property type="component" value="Unassembled WGS sequence"/>
</dbReference>
<organism evidence="2 3">
    <name type="scientific">Streblomastix strix</name>
    <dbReference type="NCBI Taxonomy" id="222440"/>
    <lineage>
        <taxon>Eukaryota</taxon>
        <taxon>Metamonada</taxon>
        <taxon>Preaxostyla</taxon>
        <taxon>Oxymonadida</taxon>
        <taxon>Streblomastigidae</taxon>
        <taxon>Streblomastix</taxon>
    </lineage>
</organism>
<sequence length="231" mass="24877">MEGKGTSSSGIVIIVGNQTHFSYCSGNNVGGIFFGDNVIQISAQNNTFTNNSHPLQTVNGSADIFFSSKILLDQSGGIVEVCKGYKCSFDSKQKPTGEVKIDGFSSNFASYLNCISQGGYKCEDLPCGGELYIKPEECPYQDEKDGKSISIATIIGIVVGALVGVTTVIIIVIIIMVIQKKKRLRGLTNSDDPELLALILSNPVDFSDLSNTRNSQLQLLMSNEFQQIAVD</sequence>
<protein>
    <submittedName>
        <fullName evidence="2">Uncharacterized protein</fullName>
    </submittedName>
</protein>
<comment type="caution">
    <text evidence="2">The sequence shown here is derived from an EMBL/GenBank/DDBJ whole genome shotgun (WGS) entry which is preliminary data.</text>
</comment>
<feature type="transmembrane region" description="Helical" evidence="1">
    <location>
        <begin position="151"/>
        <end position="178"/>
    </location>
</feature>
<keyword evidence="1" id="KW-0812">Transmembrane</keyword>
<name>A0A5J4UWS7_9EUKA</name>
<dbReference type="EMBL" id="SNRW01011630">
    <property type="protein sequence ID" value="KAA6374898.1"/>
    <property type="molecule type" value="Genomic_DNA"/>
</dbReference>